<dbReference type="Pfam" id="PF01565">
    <property type="entry name" value="FAD_binding_4"/>
    <property type="match status" value="1"/>
</dbReference>
<dbReference type="InterPro" id="IPR016166">
    <property type="entry name" value="FAD-bd_PCMH"/>
</dbReference>
<reference evidence="7 8" key="1">
    <citation type="submission" date="2019-02" db="EMBL/GenBank/DDBJ databases">
        <title>Genome sequencing of the rare red list fungi Dentipellis fragilis.</title>
        <authorList>
            <person name="Buettner E."/>
            <person name="Kellner H."/>
        </authorList>
    </citation>
    <scope>NUCLEOTIDE SEQUENCE [LARGE SCALE GENOMIC DNA]</scope>
    <source>
        <strain evidence="7 8">DSM 105465</strain>
    </source>
</reference>
<dbReference type="InterPro" id="IPR016169">
    <property type="entry name" value="FAD-bd_PCMH_sub2"/>
</dbReference>
<evidence type="ECO:0000259" key="6">
    <source>
        <dbReference type="PROSITE" id="PS51387"/>
    </source>
</evidence>
<dbReference type="PANTHER" id="PTHR42973">
    <property type="entry name" value="BINDING OXIDOREDUCTASE, PUTATIVE (AFU_ORTHOLOGUE AFUA_1G17690)-RELATED"/>
    <property type="match status" value="1"/>
</dbReference>
<organism evidence="7 8">
    <name type="scientific">Dentipellis fragilis</name>
    <dbReference type="NCBI Taxonomy" id="205917"/>
    <lineage>
        <taxon>Eukaryota</taxon>
        <taxon>Fungi</taxon>
        <taxon>Dikarya</taxon>
        <taxon>Basidiomycota</taxon>
        <taxon>Agaricomycotina</taxon>
        <taxon>Agaricomycetes</taxon>
        <taxon>Russulales</taxon>
        <taxon>Hericiaceae</taxon>
        <taxon>Dentipellis</taxon>
    </lineage>
</organism>
<keyword evidence="5" id="KW-0560">Oxidoreductase</keyword>
<keyword evidence="3" id="KW-0285">Flavoprotein</keyword>
<comment type="similarity">
    <text evidence="2">Belongs to the oxygen-dependent FAD-linked oxidoreductase family.</text>
</comment>
<feature type="domain" description="FAD-binding PCMH-type" evidence="6">
    <location>
        <begin position="32"/>
        <end position="202"/>
    </location>
</feature>
<accession>A0A4Y9Z2Z6</accession>
<dbReference type="Gene3D" id="3.40.462.20">
    <property type="match status" value="1"/>
</dbReference>
<keyword evidence="8" id="KW-1185">Reference proteome</keyword>
<evidence type="ECO:0000256" key="3">
    <source>
        <dbReference type="ARBA" id="ARBA00022630"/>
    </source>
</evidence>
<evidence type="ECO:0000313" key="8">
    <source>
        <dbReference type="Proteomes" id="UP000298327"/>
    </source>
</evidence>
<dbReference type="InterPro" id="IPR050416">
    <property type="entry name" value="FAD-linked_Oxidoreductase"/>
</dbReference>
<dbReference type="Gene3D" id="3.30.43.10">
    <property type="entry name" value="Uridine Diphospho-n-acetylenolpyruvylglucosamine Reductase, domain 2"/>
    <property type="match status" value="1"/>
</dbReference>
<dbReference type="AlphaFoldDB" id="A0A4Y9Z2Z6"/>
<comment type="cofactor">
    <cofactor evidence="1">
        <name>FAD</name>
        <dbReference type="ChEBI" id="CHEBI:57692"/>
    </cofactor>
</comment>
<protein>
    <recommendedName>
        <fullName evidence="6">FAD-binding PCMH-type domain-containing protein</fullName>
    </recommendedName>
</protein>
<evidence type="ECO:0000256" key="2">
    <source>
        <dbReference type="ARBA" id="ARBA00005466"/>
    </source>
</evidence>
<dbReference type="Proteomes" id="UP000298327">
    <property type="component" value="Unassembled WGS sequence"/>
</dbReference>
<dbReference type="STRING" id="205917.A0A4Y9Z2Z6"/>
<dbReference type="InterPro" id="IPR012951">
    <property type="entry name" value="BBE"/>
</dbReference>
<dbReference type="EMBL" id="SEOQ01000182">
    <property type="protein sequence ID" value="TFY67759.1"/>
    <property type="molecule type" value="Genomic_DNA"/>
</dbReference>
<evidence type="ECO:0000256" key="5">
    <source>
        <dbReference type="ARBA" id="ARBA00023002"/>
    </source>
</evidence>
<comment type="caution">
    <text evidence="7">The sequence shown here is derived from an EMBL/GenBank/DDBJ whole genome shotgun (WGS) entry which is preliminary data.</text>
</comment>
<dbReference type="InterPro" id="IPR036318">
    <property type="entry name" value="FAD-bd_PCMH-like_sf"/>
</dbReference>
<dbReference type="InterPro" id="IPR006094">
    <property type="entry name" value="Oxid_FAD_bind_N"/>
</dbReference>
<dbReference type="PANTHER" id="PTHR42973:SF39">
    <property type="entry name" value="FAD-BINDING PCMH-TYPE DOMAIN-CONTAINING PROTEIN"/>
    <property type="match status" value="1"/>
</dbReference>
<dbReference type="PROSITE" id="PS51387">
    <property type="entry name" value="FAD_PCMH"/>
    <property type="match status" value="1"/>
</dbReference>
<evidence type="ECO:0000313" key="7">
    <source>
        <dbReference type="EMBL" id="TFY67759.1"/>
    </source>
</evidence>
<dbReference type="Pfam" id="PF08031">
    <property type="entry name" value="BBE"/>
    <property type="match status" value="1"/>
</dbReference>
<name>A0A4Y9Z2Z6_9AGAM</name>
<evidence type="ECO:0000256" key="4">
    <source>
        <dbReference type="ARBA" id="ARBA00022827"/>
    </source>
</evidence>
<gene>
    <name evidence="7" type="ORF">EVG20_g3835</name>
</gene>
<keyword evidence="4" id="KW-0274">FAD</keyword>
<dbReference type="Gene3D" id="3.30.465.10">
    <property type="match status" value="1"/>
</dbReference>
<sequence length="477" mass="51928">MSDITSLKIQGKVLSPESPDYQKALHRNSDLSILDAAYVVQPEAYTDIPPVLAYATSHGLEVAVTGGGCHSSTWASSKGGVVIDLGRLNKVTLSADKKVVTIQGGARWGDVYEVGGKEQREIPGAPLWFVGVGGSLLSGASGYLSGRYSLGIDNLVAATVVLADGRIVRTSAEDEPDLFWAIRGGGNQFGIVVEFELRTYPAPGPATTGTLIYPGTEFDGEFHEQASVDEKLTVVWARPGPHFKPTIIVAPWISAGAERSPHQILEPLRIKATPVVDKITTAPDQTTLSHASDASQARAPRRLQIRGGAFSKFWTDIMVGSWERWVKFTEDNEDARASTLIWDVRNPGAITKVGPTDTAYPIRKPHCFVAIQGRWVSFSIHLIEETADHLPPCMIRNTRPETDEVTSAWLRSIADFIREANTANSGEDLGVILTMAKGDELPEAVFGQNLPRLRKLKAKYDPKNVWSKGFTIEPDFS</sequence>
<dbReference type="InterPro" id="IPR016167">
    <property type="entry name" value="FAD-bd_PCMH_sub1"/>
</dbReference>
<dbReference type="OrthoDB" id="415825at2759"/>
<evidence type="ECO:0000256" key="1">
    <source>
        <dbReference type="ARBA" id="ARBA00001974"/>
    </source>
</evidence>
<proteinExistence type="inferred from homology"/>
<dbReference type="SUPFAM" id="SSF56176">
    <property type="entry name" value="FAD-binding/transporter-associated domain-like"/>
    <property type="match status" value="1"/>
</dbReference>
<dbReference type="GO" id="GO:0016491">
    <property type="term" value="F:oxidoreductase activity"/>
    <property type="evidence" value="ECO:0007669"/>
    <property type="project" value="UniProtKB-KW"/>
</dbReference>
<dbReference type="GO" id="GO:0071949">
    <property type="term" value="F:FAD binding"/>
    <property type="evidence" value="ECO:0007669"/>
    <property type="project" value="InterPro"/>
</dbReference>